<sequence>MREQAQMLNDYFASVFSPKQDGGYLHRRLDEAGDLGAQIRVIPLEVEGLLRALDITKAPGPDGLHPRVLRELAGVLSHPLASIFETSWRTGEVPEDWRVASVVPIFKKGSRKDVENYRPVSLTSIVGKTMERLIIERDLVMLDREGRLTATQHGFRKNRSCQTNLVEFYDKVSRWLDGGDAVDVVYLDFSKAFDKVPHDILVEKLRSFGIHQSTVRWIRAWLTDRKQKVTISGESSGWHPVTSSVPQGSVLGPILFNLFINDMEEGVNSLLIKFADDTKTGAVATTEEQVLQIQKDLDRLWKWAGDNRMAFNVDKCKVLHLGHRNRCHKYRLGDKWLESSTCERDLGVLVDCRLNMSQQCDVVVKRANNTLGCIARIVASRLRKYYYHSTRLWCARNWSIV</sequence>
<organism evidence="2 3">
    <name type="scientific">Varanus komodoensis</name>
    <name type="common">Komodo dragon</name>
    <dbReference type="NCBI Taxonomy" id="61221"/>
    <lineage>
        <taxon>Eukaryota</taxon>
        <taxon>Metazoa</taxon>
        <taxon>Chordata</taxon>
        <taxon>Craniata</taxon>
        <taxon>Vertebrata</taxon>
        <taxon>Euteleostomi</taxon>
        <taxon>Lepidosauria</taxon>
        <taxon>Squamata</taxon>
        <taxon>Bifurcata</taxon>
        <taxon>Unidentata</taxon>
        <taxon>Episquamata</taxon>
        <taxon>Toxicofera</taxon>
        <taxon>Anguimorpha</taxon>
        <taxon>Paleoanguimorpha</taxon>
        <taxon>Varanoidea</taxon>
        <taxon>Varanidae</taxon>
        <taxon>Varanus</taxon>
    </lineage>
</organism>
<feature type="domain" description="Reverse transcriptase" evidence="1">
    <location>
        <begin position="86"/>
        <end position="341"/>
    </location>
</feature>
<dbReference type="Ensembl" id="ENSVKKT00000029766.1">
    <property type="protein sequence ID" value="ENSVKKP00000029076.1"/>
    <property type="gene ID" value="ENSVKKG00000018719.1"/>
</dbReference>
<dbReference type="PANTHER" id="PTHR33332">
    <property type="entry name" value="REVERSE TRANSCRIPTASE DOMAIN-CONTAINING PROTEIN"/>
    <property type="match status" value="1"/>
</dbReference>
<evidence type="ECO:0000259" key="1">
    <source>
        <dbReference type="PROSITE" id="PS50878"/>
    </source>
</evidence>
<protein>
    <recommendedName>
        <fullName evidence="1">Reverse transcriptase domain-containing protein</fullName>
    </recommendedName>
</protein>
<evidence type="ECO:0000313" key="2">
    <source>
        <dbReference type="Ensembl" id="ENSVKKP00000029076.1"/>
    </source>
</evidence>
<accession>A0A8D2LZX1</accession>
<dbReference type="InterPro" id="IPR000477">
    <property type="entry name" value="RT_dom"/>
</dbReference>
<evidence type="ECO:0000313" key="3">
    <source>
        <dbReference type="Proteomes" id="UP000694545"/>
    </source>
</evidence>
<reference evidence="2" key="1">
    <citation type="submission" date="2025-08" db="UniProtKB">
        <authorList>
            <consortium name="Ensembl"/>
        </authorList>
    </citation>
    <scope>IDENTIFICATION</scope>
</reference>
<dbReference type="SUPFAM" id="SSF56672">
    <property type="entry name" value="DNA/RNA polymerases"/>
    <property type="match status" value="1"/>
</dbReference>
<name>A0A8D2LZX1_VARKO</name>
<dbReference type="PROSITE" id="PS50878">
    <property type="entry name" value="RT_POL"/>
    <property type="match status" value="1"/>
</dbReference>
<keyword evidence="3" id="KW-1185">Reference proteome</keyword>
<proteinExistence type="predicted"/>
<dbReference type="CDD" id="cd01650">
    <property type="entry name" value="RT_nLTR_like"/>
    <property type="match status" value="1"/>
</dbReference>
<dbReference type="AlphaFoldDB" id="A0A8D2LZX1"/>
<dbReference type="Proteomes" id="UP000694545">
    <property type="component" value="Unplaced"/>
</dbReference>
<reference evidence="2" key="2">
    <citation type="submission" date="2025-09" db="UniProtKB">
        <authorList>
            <consortium name="Ensembl"/>
        </authorList>
    </citation>
    <scope>IDENTIFICATION</scope>
</reference>
<dbReference type="OMA" id="FPSQWKH"/>
<dbReference type="Pfam" id="PF00078">
    <property type="entry name" value="RVT_1"/>
    <property type="match status" value="1"/>
</dbReference>
<dbReference type="InterPro" id="IPR043502">
    <property type="entry name" value="DNA/RNA_pol_sf"/>
</dbReference>